<name>D3L9I7_OENOE</name>
<organism evidence="1 2">
    <name type="scientific">Oenococcus oeni AWRIB429</name>
    <dbReference type="NCBI Taxonomy" id="655225"/>
    <lineage>
        <taxon>Bacteria</taxon>
        <taxon>Bacillati</taxon>
        <taxon>Bacillota</taxon>
        <taxon>Bacilli</taxon>
        <taxon>Lactobacillales</taxon>
        <taxon>Lactobacillaceae</taxon>
        <taxon>Oenococcus</taxon>
    </lineage>
</organism>
<dbReference type="AlphaFoldDB" id="D3L9I7"/>
<reference evidence="1 2" key="1">
    <citation type="journal article" date="2010" name="Appl. Microbiol. Biotechnol.">
        <title>Genotypic diversity in Oenococcus oeni by high-density microarray comparative genome hybridization and whole genome sequencing.</title>
        <authorList>
            <person name="Borneman A.R."/>
            <person name="Bartowsky E.J."/>
            <person name="McCarthy J."/>
            <person name="Chambers P.J."/>
        </authorList>
    </citation>
    <scope>NUCLEOTIDE SEQUENCE [LARGE SCALE GENOMIC DNA]</scope>
    <source>
        <strain evidence="1 2">AWRIB429</strain>
    </source>
</reference>
<accession>D3L9I7</accession>
<dbReference type="EMBL" id="ACSE01000016">
    <property type="protein sequence ID" value="EFD88597.1"/>
    <property type="molecule type" value="Genomic_DNA"/>
</dbReference>
<evidence type="ECO:0000313" key="2">
    <source>
        <dbReference type="Proteomes" id="UP000003075"/>
    </source>
</evidence>
<protein>
    <submittedName>
        <fullName evidence="1">Uncharacterized protein</fullName>
    </submittedName>
</protein>
<proteinExistence type="predicted"/>
<evidence type="ECO:0000313" key="1">
    <source>
        <dbReference type="EMBL" id="EFD88597.1"/>
    </source>
</evidence>
<dbReference type="Proteomes" id="UP000003075">
    <property type="component" value="Unassembled WGS sequence"/>
</dbReference>
<sequence length="37" mass="4489">MYESKLQDTVDIFSDFQNMDIYKTYFINSKQPGFNFI</sequence>
<comment type="caution">
    <text evidence="1">The sequence shown here is derived from an EMBL/GenBank/DDBJ whole genome shotgun (WGS) entry which is preliminary data.</text>
</comment>
<gene>
    <name evidence="1" type="ORF">AWRIB429_1017</name>
</gene>